<accession>A0A6I7D9E7</accession>
<keyword evidence="2" id="KW-1185">Reference proteome</keyword>
<organism evidence="1 2">
    <name type="scientific">Proteus columbae</name>
    <dbReference type="NCBI Taxonomy" id="1987580"/>
    <lineage>
        <taxon>Bacteria</taxon>
        <taxon>Pseudomonadati</taxon>
        <taxon>Pseudomonadota</taxon>
        <taxon>Gammaproteobacteria</taxon>
        <taxon>Enterobacterales</taxon>
        <taxon>Morganellaceae</taxon>
        <taxon>Proteus</taxon>
    </lineage>
</organism>
<dbReference type="EMBL" id="CP043925">
    <property type="protein sequence ID" value="QHN10120.1"/>
    <property type="molecule type" value="Genomic_DNA"/>
</dbReference>
<gene>
    <name evidence="1" type="ORF">F1325_06455</name>
</gene>
<evidence type="ECO:0000313" key="1">
    <source>
        <dbReference type="EMBL" id="QHN10120.1"/>
    </source>
</evidence>
<proteinExistence type="predicted"/>
<reference evidence="1 2" key="1">
    <citation type="submission" date="2019-09" db="EMBL/GenBank/DDBJ databases">
        <title>Emergence of a chromosome-mediated tetracycline resistance gene in Proteus strain.</title>
        <authorList>
            <person name="He D."/>
            <person name="Wang L."/>
        </authorList>
    </citation>
    <scope>NUCLEOTIDE SEQUENCE [LARGE SCALE GENOMIC DNA]</scope>
    <source>
        <strain evidence="1 2">T60</strain>
    </source>
</reference>
<evidence type="ECO:0000313" key="2">
    <source>
        <dbReference type="Proteomes" id="UP000464700"/>
    </source>
</evidence>
<name>A0A6I7D9E7_9GAMM</name>
<sequence>MRYIILFLISLFFIITFIIITNNDKNQSVKQTTQIENDINKKSEKCTFYSPIKTKRLAWITLTHKSPCS</sequence>
<dbReference type="KEGG" id="pcol:F1325_06455"/>
<dbReference type="AlphaFoldDB" id="A0A6I7D9E7"/>
<dbReference type="Proteomes" id="UP000464700">
    <property type="component" value="Chromosome"/>
</dbReference>
<protein>
    <submittedName>
        <fullName evidence="1">Uncharacterized protein</fullName>
    </submittedName>
</protein>